<dbReference type="OrthoDB" id="9806572at2"/>
<evidence type="ECO:0000256" key="1">
    <source>
        <dbReference type="SAM" id="SignalP"/>
    </source>
</evidence>
<dbReference type="RefSeq" id="WP_108858217.1">
    <property type="nucleotide sequence ID" value="NZ_OMOI01000002.1"/>
</dbReference>
<dbReference type="InterPro" id="IPR038696">
    <property type="entry name" value="IalB_sf"/>
</dbReference>
<dbReference type="InterPro" id="IPR010642">
    <property type="entry name" value="Invasion_prot_B"/>
</dbReference>
<accession>A0A2R8ATR8</accession>
<dbReference type="Pfam" id="PF06776">
    <property type="entry name" value="IalB"/>
    <property type="match status" value="1"/>
</dbReference>
<gene>
    <name evidence="2" type="ORF">ALP8811_03203</name>
</gene>
<dbReference type="AlphaFoldDB" id="A0A2R8ATR8"/>
<evidence type="ECO:0008006" key="4">
    <source>
        <dbReference type="Google" id="ProtNLM"/>
    </source>
</evidence>
<keyword evidence="3" id="KW-1185">Reference proteome</keyword>
<feature type="signal peptide" evidence="1">
    <location>
        <begin position="1"/>
        <end position="23"/>
    </location>
</feature>
<evidence type="ECO:0000313" key="2">
    <source>
        <dbReference type="EMBL" id="SPF79264.1"/>
    </source>
</evidence>
<dbReference type="EMBL" id="OMOI01000002">
    <property type="protein sequence ID" value="SPF79264.1"/>
    <property type="molecule type" value="Genomic_DNA"/>
</dbReference>
<dbReference type="Proteomes" id="UP000244911">
    <property type="component" value="Unassembled WGS sequence"/>
</dbReference>
<dbReference type="Gene3D" id="2.60.40.1880">
    <property type="entry name" value="Invasion associated locus B (IalB) protein"/>
    <property type="match status" value="1"/>
</dbReference>
<reference evidence="2 3" key="1">
    <citation type="submission" date="2018-03" db="EMBL/GenBank/DDBJ databases">
        <authorList>
            <person name="Keele B.F."/>
        </authorList>
    </citation>
    <scope>NUCLEOTIDE SEQUENCE [LARGE SCALE GENOMIC DNA]</scope>
    <source>
        <strain evidence="2 3">CECT 8811</strain>
    </source>
</reference>
<sequence length="175" mass="18257">MNRLILGAIGAFGLSMAATGVMAQESSNRVAATTDWSVFVENNPTECWSVSSPKETVNTKNGRAVAVKRSDILLFVSYRPGSNVKGEVSFTGGYPFAPGSTVDMTIGSNSFQLFTDGEWAWAASPADDAKIIAAMKGGAKAVASAQSARGTKTQDTFSLLGFTAAVEEAGKRCAN</sequence>
<protein>
    <recommendedName>
        <fullName evidence="4">Invasion associated locus B (IalB) protein</fullName>
    </recommendedName>
</protein>
<organism evidence="2 3">
    <name type="scientific">Aliiroseovarius pelagivivens</name>
    <dbReference type="NCBI Taxonomy" id="1639690"/>
    <lineage>
        <taxon>Bacteria</taxon>
        <taxon>Pseudomonadati</taxon>
        <taxon>Pseudomonadota</taxon>
        <taxon>Alphaproteobacteria</taxon>
        <taxon>Rhodobacterales</taxon>
        <taxon>Paracoccaceae</taxon>
        <taxon>Aliiroseovarius</taxon>
    </lineage>
</organism>
<proteinExistence type="predicted"/>
<feature type="chain" id="PRO_5015354640" description="Invasion associated locus B (IalB) protein" evidence="1">
    <location>
        <begin position="24"/>
        <end position="175"/>
    </location>
</feature>
<keyword evidence="1" id="KW-0732">Signal</keyword>
<name>A0A2R8ATR8_9RHOB</name>
<evidence type="ECO:0000313" key="3">
    <source>
        <dbReference type="Proteomes" id="UP000244911"/>
    </source>
</evidence>